<comment type="caution">
    <text evidence="1">The sequence shown here is derived from an EMBL/GenBank/DDBJ whole genome shotgun (WGS) entry which is preliminary data.</text>
</comment>
<proteinExistence type="predicted"/>
<accession>A0A1J5R2T9</accession>
<dbReference type="AlphaFoldDB" id="A0A1J5R2T9"/>
<name>A0A1J5R2T9_9ZZZZ</name>
<evidence type="ECO:0000313" key="1">
    <source>
        <dbReference type="EMBL" id="OIQ84059.1"/>
    </source>
</evidence>
<gene>
    <name evidence="1" type="ORF">GALL_341390</name>
</gene>
<reference evidence="1" key="1">
    <citation type="submission" date="2016-10" db="EMBL/GenBank/DDBJ databases">
        <title>Sequence of Gallionella enrichment culture.</title>
        <authorList>
            <person name="Poehlein A."/>
            <person name="Muehling M."/>
            <person name="Daniel R."/>
        </authorList>
    </citation>
    <scope>NUCLEOTIDE SEQUENCE</scope>
</reference>
<sequence length="183" mass="19465">MSRLAVVLVANACSICAHPKSKAIDHDLVGGVSLRTIASNYSTARNSFTISGLSRHRQRHVSPALQALVRAEVADDHSRSLLERLEGHLGTVDRLLATAEADGSLTTALAGIREARGLIELVARLSGELDTRPQTLVLNLSTSAEWVETRGMILQALNAYPDARRAVVAALSGAVVEGRVIEA</sequence>
<organism evidence="1">
    <name type="scientific">mine drainage metagenome</name>
    <dbReference type="NCBI Taxonomy" id="410659"/>
    <lineage>
        <taxon>unclassified sequences</taxon>
        <taxon>metagenomes</taxon>
        <taxon>ecological metagenomes</taxon>
    </lineage>
</organism>
<dbReference type="EMBL" id="MLJW01000649">
    <property type="protein sequence ID" value="OIQ84059.1"/>
    <property type="molecule type" value="Genomic_DNA"/>
</dbReference>
<protein>
    <submittedName>
        <fullName evidence="1">Uncharacterized protein</fullName>
    </submittedName>
</protein>